<dbReference type="AlphaFoldDB" id="A0A6J5YKL1"/>
<dbReference type="SUPFAM" id="SSF50199">
    <property type="entry name" value="Staphylococcal nuclease"/>
    <property type="match status" value="1"/>
</dbReference>
<reference evidence="3" key="1">
    <citation type="submission" date="2020-05" db="EMBL/GenBank/DDBJ databases">
        <authorList>
            <person name="Chiriac C."/>
            <person name="Salcher M."/>
            <person name="Ghai R."/>
            <person name="Kavagutti S V."/>
        </authorList>
    </citation>
    <scope>NUCLEOTIDE SEQUENCE</scope>
</reference>
<dbReference type="EMBL" id="CAFBPK010000004">
    <property type="protein sequence ID" value="CAB5013349.1"/>
    <property type="molecule type" value="Genomic_DNA"/>
</dbReference>
<evidence type="ECO:0000256" key="1">
    <source>
        <dbReference type="SAM" id="Coils"/>
    </source>
</evidence>
<name>A0A6J5YKL1_9ZZZZ</name>
<dbReference type="InterPro" id="IPR035437">
    <property type="entry name" value="SNase_OB-fold_sf"/>
</dbReference>
<dbReference type="InterPro" id="IPR005543">
    <property type="entry name" value="PASTA_dom"/>
</dbReference>
<dbReference type="SUPFAM" id="SSF74853">
    <property type="entry name" value="Lamin A/C globular tail domain"/>
    <property type="match status" value="1"/>
</dbReference>
<proteinExistence type="predicted"/>
<feature type="domain" description="LTD" evidence="2">
    <location>
        <begin position="338"/>
        <end position="471"/>
    </location>
</feature>
<accession>A0A6J5YKL1</accession>
<dbReference type="InterPro" id="IPR036415">
    <property type="entry name" value="Lamin_tail_dom_sf"/>
</dbReference>
<dbReference type="PROSITE" id="PS51841">
    <property type="entry name" value="LTD"/>
    <property type="match status" value="1"/>
</dbReference>
<evidence type="ECO:0000313" key="5">
    <source>
        <dbReference type="EMBL" id="CAB4794623.1"/>
    </source>
</evidence>
<gene>
    <name evidence="5" type="ORF">UFOPK3037_00184</name>
    <name evidence="3" type="ORF">UFOPK3406_00188</name>
    <name evidence="4" type="ORF">UFOPK3925_00823</name>
    <name evidence="6" type="ORF">UFOPK4097_00459</name>
</gene>
<dbReference type="Gene3D" id="3.30.10.20">
    <property type="match status" value="1"/>
</dbReference>
<dbReference type="Gene3D" id="2.40.50.90">
    <property type="match status" value="1"/>
</dbReference>
<keyword evidence="1" id="KW-0175">Coiled coil</keyword>
<evidence type="ECO:0000313" key="4">
    <source>
        <dbReference type="EMBL" id="CAB4339054.1"/>
    </source>
</evidence>
<dbReference type="EMBL" id="CAESAD010000004">
    <property type="protein sequence ID" value="CAB4339054.1"/>
    <property type="molecule type" value="Genomic_DNA"/>
</dbReference>
<dbReference type="Pfam" id="PF00932">
    <property type="entry name" value="LTD"/>
    <property type="match status" value="1"/>
</dbReference>
<protein>
    <submittedName>
        <fullName evidence="3">Unannotated protein</fullName>
    </submittedName>
</protein>
<feature type="coiled-coil region" evidence="1">
    <location>
        <begin position="43"/>
        <end position="70"/>
    </location>
</feature>
<sequence>MSQRSQVMRFVVACATSVSLIAGVAMVPTTSANAVSVGIGAKKKVLTTEQKNAKAALDKASKDLTTKEKNLAAAIKSQAKAAKALEKATAAAEISSVRNVKSASKKAKAKSKAAAAALKKAKLANTKAASLVARRTVLRDIAQAKVIRLDAKYAWLINDISTLDCGAGTDVVSASGALEHVWECGIVYMHEDGDTTHVKTTANKLVEVRNIGLQTPEMKKGSNPAQCGATQAYENFKSLMPEEITIVQLRSLTNGTNNFGGGARPTRSVYKLNNATGAFDIDVQTEQLKAGWSMWWPNAAEWVHNKEYLDLMNDAKARGVGLWNPSLCGPAVGEAPLIWFNQNAPTIGSDTEPAFGEYVILYNQTTASMDLTGWSLRDDSLNFFWNSVTGTWMQNKNKFGALVLKPGEHKIVYIDNPAGYPLSPTEYEYFNWSRNAPGAQLTNGSINGNYANGDGIYMQDKSGNMRVSMTNPCTSTAMCATPKWVTDIISTSRANQIIPIPVALTKVANVTRDRYNPVVTMANSASITTIRTPLLAKGYDVSATVGTPIDSVLAPGTPAAIATAIDGANVVGTRVGIADLLGTTRTKLWIRLASGYNTFPSIVGLTTQQATDALTASGFKNVTTVTGESVGGVSGTVASLSVDGSAPGTRHLLTSVIVLTVNP</sequence>
<organism evidence="3">
    <name type="scientific">freshwater metagenome</name>
    <dbReference type="NCBI Taxonomy" id="449393"/>
    <lineage>
        <taxon>unclassified sequences</taxon>
        <taxon>metagenomes</taxon>
        <taxon>ecological metagenomes</taxon>
    </lineage>
</organism>
<evidence type="ECO:0000313" key="6">
    <source>
        <dbReference type="EMBL" id="CAB5013349.1"/>
    </source>
</evidence>
<evidence type="ECO:0000313" key="3">
    <source>
        <dbReference type="EMBL" id="CAB4331015.1"/>
    </source>
</evidence>
<dbReference type="InterPro" id="IPR001322">
    <property type="entry name" value="Lamin_tail_dom"/>
</dbReference>
<dbReference type="EMBL" id="CAFAAO010000002">
    <property type="protein sequence ID" value="CAB4794623.1"/>
    <property type="molecule type" value="Genomic_DNA"/>
</dbReference>
<dbReference type="EMBL" id="CAESAI010000002">
    <property type="protein sequence ID" value="CAB4331015.1"/>
    <property type="molecule type" value="Genomic_DNA"/>
</dbReference>
<dbReference type="CDD" id="cd06577">
    <property type="entry name" value="PASTA_pknB"/>
    <property type="match status" value="1"/>
</dbReference>
<evidence type="ECO:0000259" key="2">
    <source>
        <dbReference type="PROSITE" id="PS51841"/>
    </source>
</evidence>